<feature type="transmembrane region" description="Helical" evidence="1">
    <location>
        <begin position="195"/>
        <end position="217"/>
    </location>
</feature>
<evidence type="ECO:0000313" key="3">
    <source>
        <dbReference type="Proteomes" id="UP000620124"/>
    </source>
</evidence>
<dbReference type="Proteomes" id="UP000620124">
    <property type="component" value="Unassembled WGS sequence"/>
</dbReference>
<keyword evidence="1" id="KW-0472">Membrane</keyword>
<protein>
    <submittedName>
        <fullName evidence="2">MYND-type domain-containing protein</fullName>
    </submittedName>
</protein>
<dbReference type="AlphaFoldDB" id="A0A8H6YY36"/>
<keyword evidence="1" id="KW-0812">Transmembrane</keyword>
<feature type="transmembrane region" description="Helical" evidence="1">
    <location>
        <begin position="113"/>
        <end position="134"/>
    </location>
</feature>
<sequence>MSLLLYGIFFVLFILAIQTLSSRNMQGKSTLIAATWAMFVVGTTRLVLYLVETAMSVYAVQESIQNPAGIDPVRRLLFALGLAQSVLFTLNVLVADLLFLWRCYVIWGNQKSVVILPGLFVAAMTVVSVIYCVTLRESVVSFDPTSVVDPRIPFIIGVLTNLGLMTLTAGRIWWIRQQARTVCGRENIFERRYGVALTLILESGALYCLCAILMAIFQSPNASLAAVSVPAFLTARTYV</sequence>
<feature type="transmembrane region" description="Helical" evidence="1">
    <location>
        <begin position="76"/>
        <end position="101"/>
    </location>
</feature>
<dbReference type="OrthoDB" id="3019750at2759"/>
<comment type="caution">
    <text evidence="2">The sequence shown here is derived from an EMBL/GenBank/DDBJ whole genome shotgun (WGS) entry which is preliminary data.</text>
</comment>
<feature type="transmembrane region" description="Helical" evidence="1">
    <location>
        <begin position="6"/>
        <end position="23"/>
    </location>
</feature>
<organism evidence="2 3">
    <name type="scientific">Mycena venus</name>
    <dbReference type="NCBI Taxonomy" id="2733690"/>
    <lineage>
        <taxon>Eukaryota</taxon>
        <taxon>Fungi</taxon>
        <taxon>Dikarya</taxon>
        <taxon>Basidiomycota</taxon>
        <taxon>Agaricomycotina</taxon>
        <taxon>Agaricomycetes</taxon>
        <taxon>Agaricomycetidae</taxon>
        <taxon>Agaricales</taxon>
        <taxon>Marasmiineae</taxon>
        <taxon>Mycenaceae</taxon>
        <taxon>Mycena</taxon>
    </lineage>
</organism>
<keyword evidence="3" id="KW-1185">Reference proteome</keyword>
<evidence type="ECO:0000256" key="1">
    <source>
        <dbReference type="SAM" id="Phobius"/>
    </source>
</evidence>
<feature type="transmembrane region" description="Helical" evidence="1">
    <location>
        <begin position="154"/>
        <end position="174"/>
    </location>
</feature>
<proteinExistence type="predicted"/>
<keyword evidence="1" id="KW-1133">Transmembrane helix</keyword>
<accession>A0A8H6YY36</accession>
<dbReference type="EMBL" id="JACAZI010000003">
    <property type="protein sequence ID" value="KAF7365945.1"/>
    <property type="molecule type" value="Genomic_DNA"/>
</dbReference>
<feature type="transmembrane region" description="Helical" evidence="1">
    <location>
        <begin position="30"/>
        <end position="51"/>
    </location>
</feature>
<evidence type="ECO:0000313" key="2">
    <source>
        <dbReference type="EMBL" id="KAF7365945.1"/>
    </source>
</evidence>
<name>A0A8H6YY36_9AGAR</name>
<reference evidence="2" key="1">
    <citation type="submission" date="2020-05" db="EMBL/GenBank/DDBJ databases">
        <title>Mycena genomes resolve the evolution of fungal bioluminescence.</title>
        <authorList>
            <person name="Tsai I.J."/>
        </authorList>
    </citation>
    <scope>NUCLEOTIDE SEQUENCE</scope>
    <source>
        <strain evidence="2">CCC161011</strain>
    </source>
</reference>
<gene>
    <name evidence="2" type="ORF">MVEN_00469900</name>
</gene>